<gene>
    <name evidence="2" type="ORF">METZ01_LOCUS263030</name>
</gene>
<evidence type="ECO:0000313" key="2">
    <source>
        <dbReference type="EMBL" id="SVC10176.1"/>
    </source>
</evidence>
<proteinExistence type="predicted"/>
<keyword evidence="1" id="KW-1133">Transmembrane helix</keyword>
<feature type="transmembrane region" description="Helical" evidence="1">
    <location>
        <begin position="217"/>
        <end position="235"/>
    </location>
</feature>
<feature type="non-terminal residue" evidence="2">
    <location>
        <position position="1"/>
    </location>
</feature>
<keyword evidence="1" id="KW-0472">Membrane</keyword>
<feature type="transmembrane region" description="Helical" evidence="1">
    <location>
        <begin position="77"/>
        <end position="97"/>
    </location>
</feature>
<reference evidence="2" key="1">
    <citation type="submission" date="2018-05" db="EMBL/GenBank/DDBJ databases">
        <authorList>
            <person name="Lanie J.A."/>
            <person name="Ng W.-L."/>
            <person name="Kazmierczak K.M."/>
            <person name="Andrzejewski T.M."/>
            <person name="Davidsen T.M."/>
            <person name="Wayne K.J."/>
            <person name="Tettelin H."/>
            <person name="Glass J.I."/>
            <person name="Rusch D."/>
            <person name="Podicherti R."/>
            <person name="Tsui H.-C.T."/>
            <person name="Winkler M.E."/>
        </authorList>
    </citation>
    <scope>NUCLEOTIDE SEQUENCE</scope>
</reference>
<evidence type="ECO:0000256" key="1">
    <source>
        <dbReference type="SAM" id="Phobius"/>
    </source>
</evidence>
<organism evidence="2">
    <name type="scientific">marine metagenome</name>
    <dbReference type="NCBI Taxonomy" id="408172"/>
    <lineage>
        <taxon>unclassified sequences</taxon>
        <taxon>metagenomes</taxon>
        <taxon>ecological metagenomes</taxon>
    </lineage>
</organism>
<accession>A0A382JE79</accession>
<feature type="transmembrane region" description="Helical" evidence="1">
    <location>
        <begin position="139"/>
        <end position="158"/>
    </location>
</feature>
<name>A0A382JE79_9ZZZZ</name>
<feature type="transmembrane region" description="Helical" evidence="1">
    <location>
        <begin position="179"/>
        <end position="197"/>
    </location>
</feature>
<feature type="transmembrane region" description="Helical" evidence="1">
    <location>
        <begin position="109"/>
        <end position="133"/>
    </location>
</feature>
<dbReference type="EMBL" id="UINC01073637">
    <property type="protein sequence ID" value="SVC10176.1"/>
    <property type="molecule type" value="Genomic_DNA"/>
</dbReference>
<dbReference type="AlphaFoldDB" id="A0A382JE79"/>
<sequence>SKTIDHDQKRIVWSISPEGIRFYAYLSFWVLVIIGSWLTLYHSEVDFQNNPLMHLLGYNNICILFDAYPATYVLPSVWVISFLLLVSYIVTSWIRVYQKYLLSRVSKRSFTLFTISTTVEFMSLCLFTTVFSVSPEESLIFHIAPFTCLILALSFLSIKNFVYYKRASNLSSNEIKLGYIYLAIHLFASIIKMIMQINALAGDPFYSTFSFVGFHQIIDRLWMLTAALIPLYLSLKFRKRVSNLVFVTQFGK</sequence>
<keyword evidence="1" id="KW-0812">Transmembrane</keyword>
<feature type="transmembrane region" description="Helical" evidence="1">
    <location>
        <begin position="22"/>
        <end position="40"/>
    </location>
</feature>
<protein>
    <submittedName>
        <fullName evidence="2">Uncharacterized protein</fullName>
    </submittedName>
</protein>